<organism evidence="2 3">
    <name type="scientific">Citrus x changshan-huyou</name>
    <dbReference type="NCBI Taxonomy" id="2935761"/>
    <lineage>
        <taxon>Eukaryota</taxon>
        <taxon>Viridiplantae</taxon>
        <taxon>Streptophyta</taxon>
        <taxon>Embryophyta</taxon>
        <taxon>Tracheophyta</taxon>
        <taxon>Spermatophyta</taxon>
        <taxon>Magnoliopsida</taxon>
        <taxon>eudicotyledons</taxon>
        <taxon>Gunneridae</taxon>
        <taxon>Pentapetalae</taxon>
        <taxon>rosids</taxon>
        <taxon>malvids</taxon>
        <taxon>Sapindales</taxon>
        <taxon>Rutaceae</taxon>
        <taxon>Aurantioideae</taxon>
        <taxon>Citrus</taxon>
    </lineage>
</organism>
<name>A0AAP0MM86_9ROSI</name>
<accession>A0AAP0MM86</accession>
<dbReference type="Pfam" id="PF03478">
    <property type="entry name" value="Beta-prop_KIB1-4"/>
    <property type="match status" value="1"/>
</dbReference>
<sequence>MGSVQFKDNHILAQWLTRYEASSLFLCDMRNPMSRSQLHDSCSNCSRFSQGQTGNLQTWRRVVDICFRVLSFLQRYHILSGCLVVLNGKLSLVLRCKNSSASDKFNVYNLDWRRNKWIKVENIGDNVVVLGKNCSKTVAAGGGFAANSIYFIDDAGKNLMQLKYRLTAGKHRESLKRFSGLPALS</sequence>
<dbReference type="PANTHER" id="PTHR47123:SF15">
    <property type="entry name" value="F-BOX PROTEIN SKIP23"/>
    <property type="match status" value="1"/>
</dbReference>
<protein>
    <recommendedName>
        <fullName evidence="1">KIB1-4 beta-propeller domain-containing protein</fullName>
    </recommendedName>
</protein>
<keyword evidence="3" id="KW-1185">Reference proteome</keyword>
<dbReference type="AlphaFoldDB" id="A0AAP0MM86"/>
<evidence type="ECO:0000313" key="2">
    <source>
        <dbReference type="EMBL" id="KAK9209736.1"/>
    </source>
</evidence>
<gene>
    <name evidence="2" type="ORF">WN944_002104</name>
</gene>
<evidence type="ECO:0000259" key="1">
    <source>
        <dbReference type="Pfam" id="PF03478"/>
    </source>
</evidence>
<proteinExistence type="predicted"/>
<reference evidence="2 3" key="1">
    <citation type="submission" date="2024-05" db="EMBL/GenBank/DDBJ databases">
        <title>Haplotype-resolved chromosome-level genome assembly of Huyou (Citrus changshanensis).</title>
        <authorList>
            <person name="Miao C."/>
            <person name="Chen W."/>
            <person name="Wu Y."/>
            <person name="Wang L."/>
            <person name="Zhao S."/>
            <person name="Grierson D."/>
            <person name="Xu C."/>
            <person name="Chen K."/>
        </authorList>
    </citation>
    <scope>NUCLEOTIDE SEQUENCE [LARGE SCALE GENOMIC DNA]</scope>
    <source>
        <strain evidence="2">01-14</strain>
        <tissue evidence="2">Leaf</tissue>
    </source>
</reference>
<evidence type="ECO:0000313" key="3">
    <source>
        <dbReference type="Proteomes" id="UP001428341"/>
    </source>
</evidence>
<dbReference type="EMBL" id="JBCGBO010000004">
    <property type="protein sequence ID" value="KAK9209736.1"/>
    <property type="molecule type" value="Genomic_DNA"/>
</dbReference>
<dbReference type="PANTHER" id="PTHR47123">
    <property type="entry name" value="F-BOX PROTEIN SKIP23"/>
    <property type="match status" value="1"/>
</dbReference>
<feature type="domain" description="KIB1-4 beta-propeller" evidence="1">
    <location>
        <begin position="80"/>
        <end position="156"/>
    </location>
</feature>
<dbReference type="InterPro" id="IPR051304">
    <property type="entry name" value="SCF_F-box_domain"/>
</dbReference>
<dbReference type="Proteomes" id="UP001428341">
    <property type="component" value="Unassembled WGS sequence"/>
</dbReference>
<comment type="caution">
    <text evidence="2">The sequence shown here is derived from an EMBL/GenBank/DDBJ whole genome shotgun (WGS) entry which is preliminary data.</text>
</comment>
<dbReference type="InterPro" id="IPR005174">
    <property type="entry name" value="KIB1-4_b-propeller"/>
</dbReference>